<accession>A0A914S4H3</accession>
<evidence type="ECO:0000313" key="1">
    <source>
        <dbReference type="Proteomes" id="UP000887564"/>
    </source>
</evidence>
<dbReference type="AlphaFoldDB" id="A0A914S4H3"/>
<dbReference type="Proteomes" id="UP000887564">
    <property type="component" value="Unplaced"/>
</dbReference>
<proteinExistence type="predicted"/>
<dbReference type="WBParaSite" id="PEQ_0001369501-mRNA-1">
    <property type="protein sequence ID" value="PEQ_0001369501-mRNA-1"/>
    <property type="gene ID" value="PEQ_0001369501"/>
</dbReference>
<keyword evidence="1" id="KW-1185">Reference proteome</keyword>
<reference evidence="2" key="1">
    <citation type="submission" date="2022-11" db="UniProtKB">
        <authorList>
            <consortium name="WormBaseParasite"/>
        </authorList>
    </citation>
    <scope>IDENTIFICATION</scope>
</reference>
<name>A0A914S4H3_PAREQ</name>
<sequence>MLTLIGMPSMPSSQTKIFESTLRFELSNRIGPVRPSLMTSSKGIEIVGGIASPLIVARCLWLSVFACKRQATRTASKIRPNCRVCSRCRFIDFHEFTKCS</sequence>
<evidence type="ECO:0000313" key="2">
    <source>
        <dbReference type="WBParaSite" id="PEQ_0001369501-mRNA-1"/>
    </source>
</evidence>
<organism evidence="1 2">
    <name type="scientific">Parascaris equorum</name>
    <name type="common">Equine roundworm</name>
    <dbReference type="NCBI Taxonomy" id="6256"/>
    <lineage>
        <taxon>Eukaryota</taxon>
        <taxon>Metazoa</taxon>
        <taxon>Ecdysozoa</taxon>
        <taxon>Nematoda</taxon>
        <taxon>Chromadorea</taxon>
        <taxon>Rhabditida</taxon>
        <taxon>Spirurina</taxon>
        <taxon>Ascaridomorpha</taxon>
        <taxon>Ascaridoidea</taxon>
        <taxon>Ascarididae</taxon>
        <taxon>Parascaris</taxon>
    </lineage>
</organism>
<protein>
    <submittedName>
        <fullName evidence="2">Uncharacterized protein</fullName>
    </submittedName>
</protein>